<dbReference type="GO" id="GO:0017061">
    <property type="term" value="F:S-methyl-5-thioadenosine phosphorylase activity"/>
    <property type="evidence" value="ECO:0007669"/>
    <property type="project" value="UniProtKB-EC"/>
</dbReference>
<comment type="catalytic activity">
    <reaction evidence="9">
        <text>S-methyl-5'-thioadenosine + phosphate = 5-(methylsulfanyl)-alpha-D-ribose 1-phosphate + adenine</text>
        <dbReference type="Rhea" id="RHEA:11852"/>
        <dbReference type="ChEBI" id="CHEBI:16708"/>
        <dbReference type="ChEBI" id="CHEBI:17509"/>
        <dbReference type="ChEBI" id="CHEBI:43474"/>
        <dbReference type="ChEBI" id="CHEBI:58533"/>
        <dbReference type="EC" id="2.4.2.28"/>
    </reaction>
    <physiologicalReaction direction="left-to-right" evidence="9">
        <dbReference type="Rhea" id="RHEA:11853"/>
    </physiologicalReaction>
</comment>
<reference evidence="11" key="1">
    <citation type="submission" date="2010-01" db="EMBL/GenBank/DDBJ databases">
        <title>Genome fragments of uncultured bacteria from the North Pacific subtropical Gyre.</title>
        <authorList>
            <person name="Pham V.D."/>
            <person name="Delong E.F."/>
        </authorList>
    </citation>
    <scope>NUCLEOTIDE SEQUENCE</scope>
</reference>
<evidence type="ECO:0000256" key="1">
    <source>
        <dbReference type="ARBA" id="ARBA00000553"/>
    </source>
</evidence>
<keyword evidence="5" id="KW-0378">Hydrolase</keyword>
<dbReference type="CDD" id="cd16833">
    <property type="entry name" value="YfiH"/>
    <property type="match status" value="1"/>
</dbReference>
<dbReference type="Pfam" id="PF02578">
    <property type="entry name" value="Cu-oxidase_4"/>
    <property type="match status" value="1"/>
</dbReference>
<evidence type="ECO:0000256" key="5">
    <source>
        <dbReference type="ARBA" id="ARBA00022801"/>
    </source>
</evidence>
<dbReference type="AlphaFoldDB" id="E7C8E2"/>
<accession>E7C8E2</accession>
<evidence type="ECO:0000256" key="10">
    <source>
        <dbReference type="RuleBase" id="RU361274"/>
    </source>
</evidence>
<dbReference type="InterPro" id="IPR011324">
    <property type="entry name" value="Cytotoxic_necrot_fac-like_cat"/>
</dbReference>
<dbReference type="NCBIfam" id="TIGR00726">
    <property type="entry name" value="peptidoglycan editing factor PgeF"/>
    <property type="match status" value="1"/>
</dbReference>
<keyword evidence="6" id="KW-0862">Zinc</keyword>
<dbReference type="GO" id="GO:0005507">
    <property type="term" value="F:copper ion binding"/>
    <property type="evidence" value="ECO:0007669"/>
    <property type="project" value="TreeGrafter"/>
</dbReference>
<dbReference type="InterPro" id="IPR038371">
    <property type="entry name" value="Cu_polyphenol_OxRdtase_sf"/>
</dbReference>
<evidence type="ECO:0000256" key="3">
    <source>
        <dbReference type="ARBA" id="ARBA00022679"/>
    </source>
</evidence>
<protein>
    <recommendedName>
        <fullName evidence="10">Purine nucleoside phosphorylase</fullName>
    </recommendedName>
</protein>
<dbReference type="PANTHER" id="PTHR30616">
    <property type="entry name" value="UNCHARACTERIZED PROTEIN YFIH"/>
    <property type="match status" value="1"/>
</dbReference>
<sequence>MSEIEIIIPDWDVPAVIIAGVSTRAGGASRHPYDSLNLAHHVGDSAARVNKNLRLLSNRYPQHLRWQWLRQTHGSNVHRADACCGPVTADGICTSVPELACCVLTADCMPVLFAARDGDEIALAHAGWRGLVAGILECTIAKCSTPAQELVAWLGPAIGPCHFKVGAEVKAAFLAIAGNLEEREALQKYFKATAEPGKYLCDLYGIARFKLTQSGIARIYGGQYCTFCEPELFYSYRRDDVTGRMASFIYIRKPHQK</sequence>
<evidence type="ECO:0000256" key="4">
    <source>
        <dbReference type="ARBA" id="ARBA00022723"/>
    </source>
</evidence>
<evidence type="ECO:0000256" key="2">
    <source>
        <dbReference type="ARBA" id="ARBA00007353"/>
    </source>
</evidence>
<keyword evidence="3" id="KW-0808">Transferase</keyword>
<keyword evidence="4" id="KW-0479">Metal-binding</keyword>
<evidence type="ECO:0000313" key="11">
    <source>
        <dbReference type="EMBL" id="ADI23716.1"/>
    </source>
</evidence>
<comment type="similarity">
    <text evidence="2 10">Belongs to the purine nucleoside phosphorylase YfiH/LACC1 family.</text>
</comment>
<evidence type="ECO:0000256" key="8">
    <source>
        <dbReference type="ARBA" id="ARBA00048968"/>
    </source>
</evidence>
<dbReference type="Gene3D" id="3.60.140.10">
    <property type="entry name" value="CNF1/YfiH-like putative cysteine hydrolases"/>
    <property type="match status" value="1"/>
</dbReference>
<evidence type="ECO:0000256" key="6">
    <source>
        <dbReference type="ARBA" id="ARBA00022833"/>
    </source>
</evidence>
<comment type="catalytic activity">
    <reaction evidence="1">
        <text>inosine + phosphate = alpha-D-ribose 1-phosphate + hypoxanthine</text>
        <dbReference type="Rhea" id="RHEA:27646"/>
        <dbReference type="ChEBI" id="CHEBI:17368"/>
        <dbReference type="ChEBI" id="CHEBI:17596"/>
        <dbReference type="ChEBI" id="CHEBI:43474"/>
        <dbReference type="ChEBI" id="CHEBI:57720"/>
        <dbReference type="EC" id="2.4.2.1"/>
    </reaction>
    <physiologicalReaction direction="left-to-right" evidence="1">
        <dbReference type="Rhea" id="RHEA:27647"/>
    </physiologicalReaction>
</comment>
<comment type="catalytic activity">
    <reaction evidence="8">
        <text>adenosine + phosphate = alpha-D-ribose 1-phosphate + adenine</text>
        <dbReference type="Rhea" id="RHEA:27642"/>
        <dbReference type="ChEBI" id="CHEBI:16335"/>
        <dbReference type="ChEBI" id="CHEBI:16708"/>
        <dbReference type="ChEBI" id="CHEBI:43474"/>
        <dbReference type="ChEBI" id="CHEBI:57720"/>
        <dbReference type="EC" id="2.4.2.1"/>
    </reaction>
    <physiologicalReaction direction="left-to-right" evidence="8">
        <dbReference type="Rhea" id="RHEA:27643"/>
    </physiologicalReaction>
</comment>
<dbReference type="SUPFAM" id="SSF64438">
    <property type="entry name" value="CNF1/YfiH-like putative cysteine hydrolases"/>
    <property type="match status" value="1"/>
</dbReference>
<comment type="catalytic activity">
    <reaction evidence="7">
        <text>adenosine + H2O + H(+) = inosine + NH4(+)</text>
        <dbReference type="Rhea" id="RHEA:24408"/>
        <dbReference type="ChEBI" id="CHEBI:15377"/>
        <dbReference type="ChEBI" id="CHEBI:15378"/>
        <dbReference type="ChEBI" id="CHEBI:16335"/>
        <dbReference type="ChEBI" id="CHEBI:17596"/>
        <dbReference type="ChEBI" id="CHEBI:28938"/>
        <dbReference type="EC" id="3.5.4.4"/>
    </reaction>
    <physiologicalReaction direction="left-to-right" evidence="7">
        <dbReference type="Rhea" id="RHEA:24409"/>
    </physiologicalReaction>
</comment>
<organism evidence="11">
    <name type="scientific">uncultured Oceanospirillales bacterium HF4000_21D01</name>
    <dbReference type="NCBI Taxonomy" id="723624"/>
    <lineage>
        <taxon>Bacteria</taxon>
        <taxon>Pseudomonadati</taxon>
        <taxon>Pseudomonadota</taxon>
        <taxon>Gammaproteobacteria</taxon>
        <taxon>Oceanospirillales</taxon>
        <taxon>environmental samples</taxon>
    </lineage>
</organism>
<name>E7C8E2_9GAMM</name>
<dbReference type="InterPro" id="IPR003730">
    <property type="entry name" value="Cu_polyphenol_OxRdtase"/>
</dbReference>
<proteinExistence type="inferred from homology"/>
<dbReference type="PANTHER" id="PTHR30616:SF2">
    <property type="entry name" value="PURINE NUCLEOSIDE PHOSPHORYLASE LACC1"/>
    <property type="match status" value="1"/>
</dbReference>
<evidence type="ECO:0000256" key="9">
    <source>
        <dbReference type="ARBA" id="ARBA00049893"/>
    </source>
</evidence>
<dbReference type="GO" id="GO:0016787">
    <property type="term" value="F:hydrolase activity"/>
    <property type="evidence" value="ECO:0007669"/>
    <property type="project" value="UniProtKB-KW"/>
</dbReference>
<dbReference type="EMBL" id="GU568021">
    <property type="protein sequence ID" value="ADI23716.1"/>
    <property type="molecule type" value="Genomic_DNA"/>
</dbReference>
<evidence type="ECO:0000256" key="7">
    <source>
        <dbReference type="ARBA" id="ARBA00047989"/>
    </source>
</evidence>